<keyword evidence="10" id="KW-1185">Reference proteome</keyword>
<feature type="region of interest" description="Disordered" evidence="7">
    <location>
        <begin position="400"/>
        <end position="421"/>
    </location>
</feature>
<feature type="region of interest" description="Disordered" evidence="7">
    <location>
        <begin position="914"/>
        <end position="942"/>
    </location>
</feature>
<name>A0A9P0CPY7_9CUCU</name>
<dbReference type="Proteomes" id="UP001153636">
    <property type="component" value="Chromosome 17"/>
</dbReference>
<feature type="domain" description="C2H2-type" evidence="8">
    <location>
        <begin position="1348"/>
        <end position="1370"/>
    </location>
</feature>
<keyword evidence="4" id="KW-0862">Zinc</keyword>
<feature type="compositionally biased region" description="Polar residues" evidence="7">
    <location>
        <begin position="672"/>
        <end position="702"/>
    </location>
</feature>
<dbReference type="FunFam" id="3.30.160.60:FF:000894">
    <property type="entry name" value="Uncharacterized protein, isoform C"/>
    <property type="match status" value="1"/>
</dbReference>
<evidence type="ECO:0000256" key="2">
    <source>
        <dbReference type="ARBA" id="ARBA00022737"/>
    </source>
</evidence>
<evidence type="ECO:0000256" key="1">
    <source>
        <dbReference type="ARBA" id="ARBA00022723"/>
    </source>
</evidence>
<evidence type="ECO:0000256" key="7">
    <source>
        <dbReference type="SAM" id="MobiDB-lite"/>
    </source>
</evidence>
<dbReference type="FunFam" id="3.30.160.60:FF:001268">
    <property type="entry name" value="Uncharacterized protein, isoform C"/>
    <property type="match status" value="1"/>
</dbReference>
<feature type="domain" description="C2H2-type" evidence="8">
    <location>
        <begin position="1147"/>
        <end position="1169"/>
    </location>
</feature>
<feature type="domain" description="C2H2-type" evidence="8">
    <location>
        <begin position="1669"/>
        <end position="1691"/>
    </location>
</feature>
<dbReference type="GO" id="GO:0005634">
    <property type="term" value="C:nucleus"/>
    <property type="evidence" value="ECO:0007669"/>
    <property type="project" value="TreeGrafter"/>
</dbReference>
<feature type="domain" description="C2H2-type" evidence="8">
    <location>
        <begin position="888"/>
        <end position="915"/>
    </location>
</feature>
<dbReference type="EMBL" id="OV651829">
    <property type="protein sequence ID" value="CAH1104468.1"/>
    <property type="molecule type" value="Genomic_DNA"/>
</dbReference>
<dbReference type="InterPro" id="IPR013087">
    <property type="entry name" value="Znf_C2H2_type"/>
</dbReference>
<feature type="domain" description="C2H2-type" evidence="8">
    <location>
        <begin position="1554"/>
        <end position="1581"/>
    </location>
</feature>
<accession>A0A9P0CPY7</accession>
<organism evidence="9 10">
    <name type="scientific">Psylliodes chrysocephalus</name>
    <dbReference type="NCBI Taxonomy" id="3402493"/>
    <lineage>
        <taxon>Eukaryota</taxon>
        <taxon>Metazoa</taxon>
        <taxon>Ecdysozoa</taxon>
        <taxon>Arthropoda</taxon>
        <taxon>Hexapoda</taxon>
        <taxon>Insecta</taxon>
        <taxon>Pterygota</taxon>
        <taxon>Neoptera</taxon>
        <taxon>Endopterygota</taxon>
        <taxon>Coleoptera</taxon>
        <taxon>Polyphaga</taxon>
        <taxon>Cucujiformia</taxon>
        <taxon>Chrysomeloidea</taxon>
        <taxon>Chrysomelidae</taxon>
        <taxon>Galerucinae</taxon>
        <taxon>Alticini</taxon>
        <taxon>Psylliodes</taxon>
    </lineage>
</organism>
<evidence type="ECO:0000313" key="9">
    <source>
        <dbReference type="EMBL" id="CAH1104468.1"/>
    </source>
</evidence>
<dbReference type="GO" id="GO:0045944">
    <property type="term" value="P:positive regulation of transcription by RNA polymerase II"/>
    <property type="evidence" value="ECO:0007669"/>
    <property type="project" value="TreeGrafter"/>
</dbReference>
<feature type="compositionally biased region" description="Polar residues" evidence="7">
    <location>
        <begin position="846"/>
        <end position="855"/>
    </location>
</feature>
<dbReference type="OrthoDB" id="6417347at2759"/>
<dbReference type="PROSITE" id="PS50157">
    <property type="entry name" value="ZINC_FINGER_C2H2_2"/>
    <property type="match status" value="10"/>
</dbReference>
<keyword evidence="6" id="KW-0175">Coiled coil</keyword>
<feature type="compositionally biased region" description="Basic and acidic residues" evidence="7">
    <location>
        <begin position="610"/>
        <end position="629"/>
    </location>
</feature>
<feature type="compositionally biased region" description="Acidic residues" evidence="7">
    <location>
        <begin position="599"/>
        <end position="609"/>
    </location>
</feature>
<dbReference type="PANTHER" id="PTHR24403:SF67">
    <property type="entry name" value="FI01116P-RELATED"/>
    <property type="match status" value="1"/>
</dbReference>
<dbReference type="SUPFAM" id="SSF57667">
    <property type="entry name" value="beta-beta-alpha zinc fingers"/>
    <property type="match status" value="4"/>
</dbReference>
<feature type="domain" description="C2H2-type" evidence="8">
    <location>
        <begin position="1376"/>
        <end position="1403"/>
    </location>
</feature>
<keyword evidence="1" id="KW-0479">Metal-binding</keyword>
<dbReference type="SMART" id="SM00355">
    <property type="entry name" value="ZnF_C2H2"/>
    <property type="match status" value="24"/>
</dbReference>
<feature type="region of interest" description="Disordered" evidence="7">
    <location>
        <begin position="594"/>
        <end position="629"/>
    </location>
</feature>
<feature type="domain" description="C2H2-type" evidence="8">
    <location>
        <begin position="1071"/>
        <end position="1098"/>
    </location>
</feature>
<feature type="compositionally biased region" description="Low complexity" evidence="7">
    <location>
        <begin position="827"/>
        <end position="845"/>
    </location>
</feature>
<feature type="coiled-coil region" evidence="6">
    <location>
        <begin position="1606"/>
        <end position="1633"/>
    </location>
</feature>
<evidence type="ECO:0000256" key="4">
    <source>
        <dbReference type="ARBA" id="ARBA00022833"/>
    </source>
</evidence>
<sequence length="1779" mass="202630">MSVPSMVHRSGGSLIVRSLVSGDALYDRTDVVDNNLLDDDHDVYVDDDDYDAEAPPGNHEEQIRASNKDLPDCKVKRNYTCVGCDFFTQNPRVYLYHLRDVHQEKVKIYECPNCLYASKHFQKLLRHTKMVHDDAPSPKKALADEAAADEELAEAAAAASQQSVFKCSVCPFTSKAAAALAKHEREEHIKTKFFRCSKCTYVTHIKARYTKHVKYHSMPMIKCEMCDFRTPYKWNLDRHCKNHNGHGAFKCSACNFTADIKQSLTVHEMNHHVPPVGQAAGLGVGRRRNKVGASDTTLAEEIGGQAQTQAVKSEPISPVLQVDEETKKQKVKVTPKKIKLEYGNNGKDSDFINPEDIIHHANGKIYFKNKCKYCNFKSAWDSEMAKHERKAHNIEREDSKPMIKKPPRPVPNLIPIPSQLSPLKKPKLEESREPIMSQKDINDICAKSSNSVLKDFASLFGSEDVFKSTPKVPDLIPAAVYNNNYTSTKGNKITDVFKQKNASFFDSLREKLELGTLQSGNLTCNMCGHESKCLTEHAKHQKTCGKGTNKNQSIIPLHNISSSRCQFCRQRCKSSTDLYNHLQMCPEARKAQNLLLPKEEEEEEESDTEGELKIDESQDETDNKPHPMENKVFVWNDIVVPMDIEVDDSNYEYTEDKVDDNVSLDLSIRTQSPLDSENSGLGQESVTPNSVQHSPIPSSNEKIPTHGNDISVAQHKRVFKCPHCTFWASTASRFHVHIVGHLNKKPFECSLCAYRSNWRWDITKHIKLKSVRDQAHESAKVLMTDETGRRNYTKYNKYLTEIPVTSAQSMETSGGCGTRPKHHDRNSSPSTSKSDLKSKTSNNNDYNSVLKNSSPLRAPPALKIPDGSFMTEIVDKKRNNNEGRKTQYKCKKCNFKHASRDILLQHVKGHYQQQPLTPVSSHHEIPTSVSDRASTSGGGISSIHHHQADVAQDLSLRGTSPDRDEASVNNINGGKGGGTAPFRCGHCNQVSNWKHVIQRHCRLKHSGDVRVISNKNGQEKIEVEELTDEPDHVDVIQDGAFKCTFCPFSTNNNPNFEQHLSGHVPAEDSIFKCFYCKYYVNKKEDLSDHLRLHGITDPEDFLNKMSEKINNDSEGKKFRCLTCPYVTNSKSQYTYHKQFHKPRGGQYTCSHCSYNVSKRHLLHQHLKVHGINVATHKQNGEVMFLDETADDIEEVHQSTFNIDLQNLPDIPLVWVSKNGKFSKMFKCRYCPHVNLRKVNIQEHEKMHSVREKNANTTKMNDVEHRCTECNYICANAGVLSSHSKVHQGLYGIVHRLVDPSRSDEEQIRELSRAIGIQPAENPQDDDPVDFSLLDEEIDSSSGTGTVLYFCKECPARFLKENEFGIHKRFHGSKLFYKCDHCTYTSRENPHLISHSKVHTNEYQERTKVLQNMYVTSSNYPQPKIQTIKLENAKQIYVVAENKLNSEMSTLCSILNKPVKSSQNVPLSGTDLFLQKSEAEQKHAAEMGREPSPQRNLDFNIAELMRGNPDFIYQPIMKNGRLKEKRYKCHMCPTAFEKREQYKIHLGLHGSEQRYKCEDCDYSVKYYANYVQHLKKHKMNADAHAARRSSDDTELEIDETMEGTIILKEELSTADQQIEALENIKREEQIKEEDKKFYWCSFCPYSSNRKDAVDNHQKRHASVSGTNSTYTCEHCDYTVPQSHFLREHSKLHFVRNNTNQVEGYMTCDNMKLLEKNGKVVFEEHGREDCKFSPPLNGEVTIRFNNNEGEKQFVNVQTGELVDGKDFSDKQSVDDCKMEVI</sequence>
<dbReference type="PROSITE" id="PS00028">
    <property type="entry name" value="ZINC_FINGER_C2H2_1"/>
    <property type="match status" value="6"/>
</dbReference>
<evidence type="ECO:0000256" key="6">
    <source>
        <dbReference type="SAM" id="Coils"/>
    </source>
</evidence>
<gene>
    <name evidence="9" type="ORF">PSYICH_LOCUS5420</name>
</gene>
<feature type="domain" description="C2H2-type" evidence="8">
    <location>
        <begin position="1526"/>
        <end position="1553"/>
    </location>
</feature>
<feature type="domain" description="C2H2-type" evidence="8">
    <location>
        <begin position="982"/>
        <end position="1010"/>
    </location>
</feature>
<dbReference type="PANTHER" id="PTHR24403">
    <property type="entry name" value="ZINC FINGER PROTEIN"/>
    <property type="match status" value="1"/>
</dbReference>
<keyword evidence="2" id="KW-0677">Repeat</keyword>
<evidence type="ECO:0000259" key="8">
    <source>
        <dbReference type="PROSITE" id="PS50157"/>
    </source>
</evidence>
<keyword evidence="3 5" id="KW-0863">Zinc-finger</keyword>
<evidence type="ECO:0000256" key="5">
    <source>
        <dbReference type="PROSITE-ProRule" id="PRU00042"/>
    </source>
</evidence>
<dbReference type="InterPro" id="IPR050688">
    <property type="entry name" value="Zinc_finger/UBP_domain"/>
</dbReference>
<feature type="domain" description="C2H2-type" evidence="8">
    <location>
        <begin position="1225"/>
        <end position="1252"/>
    </location>
</feature>
<evidence type="ECO:0000313" key="10">
    <source>
        <dbReference type="Proteomes" id="UP001153636"/>
    </source>
</evidence>
<dbReference type="InterPro" id="IPR036236">
    <property type="entry name" value="Znf_C2H2_sf"/>
</dbReference>
<feature type="region of interest" description="Disordered" evidence="7">
    <location>
        <begin position="809"/>
        <end position="865"/>
    </location>
</feature>
<reference evidence="9" key="1">
    <citation type="submission" date="2022-01" db="EMBL/GenBank/DDBJ databases">
        <authorList>
            <person name="King R."/>
        </authorList>
    </citation>
    <scope>NUCLEOTIDE SEQUENCE</scope>
</reference>
<protein>
    <recommendedName>
        <fullName evidence="8">C2H2-type domain-containing protein</fullName>
    </recommendedName>
</protein>
<feature type="region of interest" description="Disordered" evidence="7">
    <location>
        <begin position="672"/>
        <end position="705"/>
    </location>
</feature>
<evidence type="ECO:0000256" key="3">
    <source>
        <dbReference type="ARBA" id="ARBA00022771"/>
    </source>
</evidence>
<dbReference type="FunFam" id="3.30.160.60:FF:001449">
    <property type="entry name" value="Uncharacterized protein, isoform C"/>
    <property type="match status" value="1"/>
</dbReference>
<dbReference type="Gene3D" id="3.30.160.60">
    <property type="entry name" value="Classic Zinc Finger"/>
    <property type="match status" value="9"/>
</dbReference>
<dbReference type="GO" id="GO:0008270">
    <property type="term" value="F:zinc ion binding"/>
    <property type="evidence" value="ECO:0007669"/>
    <property type="project" value="UniProtKB-KW"/>
</dbReference>
<proteinExistence type="predicted"/>